<name>A0A9P6GY61_9MICR</name>
<reference evidence="2 3" key="1">
    <citation type="journal article" date="2020" name="Genome Biol. Evol.">
        <title>Comparative genomics of strictly vertically transmitted, feminizing microsporidia endosymbionts of amphipod crustaceans.</title>
        <authorList>
            <person name="Cormier A."/>
            <person name="Chebbi M.A."/>
            <person name="Giraud I."/>
            <person name="Wattier R."/>
            <person name="Teixeira M."/>
            <person name="Gilbert C."/>
            <person name="Rigaud T."/>
            <person name="Cordaux R."/>
        </authorList>
    </citation>
    <scope>NUCLEOTIDE SEQUENCE [LARGE SCALE GENOMIC DNA]</scope>
    <source>
        <strain evidence="2 3">Ou3-Ou53</strain>
    </source>
</reference>
<gene>
    <name evidence="2" type="ORF">NGRA_2149</name>
</gene>
<dbReference type="OrthoDB" id="10422635at2759"/>
<evidence type="ECO:0000313" key="2">
    <source>
        <dbReference type="EMBL" id="KAF9762231.1"/>
    </source>
</evidence>
<comment type="caution">
    <text evidence="2">The sequence shown here is derived from an EMBL/GenBank/DDBJ whole genome shotgun (WGS) entry which is preliminary data.</text>
</comment>
<dbReference type="InterPro" id="IPR009011">
    <property type="entry name" value="Man6P_isomerase_rcpt-bd_dom_sf"/>
</dbReference>
<feature type="compositionally biased region" description="Low complexity" evidence="1">
    <location>
        <begin position="235"/>
        <end position="251"/>
    </location>
</feature>
<dbReference type="AlphaFoldDB" id="A0A9P6GY61"/>
<evidence type="ECO:0000256" key="1">
    <source>
        <dbReference type="SAM" id="MobiDB-lite"/>
    </source>
</evidence>
<organism evidence="2 3">
    <name type="scientific">Nosema granulosis</name>
    <dbReference type="NCBI Taxonomy" id="83296"/>
    <lineage>
        <taxon>Eukaryota</taxon>
        <taxon>Fungi</taxon>
        <taxon>Fungi incertae sedis</taxon>
        <taxon>Microsporidia</taxon>
        <taxon>Nosematidae</taxon>
        <taxon>Nosema</taxon>
    </lineage>
</organism>
<dbReference type="Gene3D" id="2.70.130.10">
    <property type="entry name" value="Mannose-6-phosphate receptor binding domain"/>
    <property type="match status" value="1"/>
</dbReference>
<feature type="region of interest" description="Disordered" evidence="1">
    <location>
        <begin position="228"/>
        <end position="251"/>
    </location>
</feature>
<evidence type="ECO:0000313" key="3">
    <source>
        <dbReference type="Proteomes" id="UP000740883"/>
    </source>
</evidence>
<dbReference type="Proteomes" id="UP000740883">
    <property type="component" value="Unassembled WGS sequence"/>
</dbReference>
<dbReference type="EMBL" id="SBJO01000197">
    <property type="protein sequence ID" value="KAF9762231.1"/>
    <property type="molecule type" value="Genomic_DNA"/>
</dbReference>
<protein>
    <submittedName>
        <fullName evidence="2">Uncharacterized protein</fullName>
    </submittedName>
</protein>
<sequence length="251" mass="28775">MQFLYAISLRPQKMLSVLVFVGLILSQISYKLKRIYQEVGDFEYIGQRVLQDEVYKFYLGRDKEVADSLELPEMTNRLMRKSVMTLSKKDKIYEIDPFKYVKMSSAEGESTLGYFSELKFVDKNLVCIYKNGDVCEYDNKKRLSAKVVFTKGDITDVEKYFSGEPSEYVLKVSGDFLCNKRQTATVYYLKIGKDGLVKPKETANEKRKKEDEDLSWIKFSPEMMESLKLSSTNKEGVTGAEEGVTGAEEGV</sequence>
<feature type="non-terminal residue" evidence="2">
    <location>
        <position position="251"/>
    </location>
</feature>
<proteinExistence type="predicted"/>
<accession>A0A9P6GY61</accession>
<keyword evidence="3" id="KW-1185">Reference proteome</keyword>